<evidence type="ECO:0000313" key="3">
    <source>
        <dbReference type="EMBL" id="PFH51912.1"/>
    </source>
</evidence>
<dbReference type="Gene3D" id="3.60.21.10">
    <property type="match status" value="1"/>
</dbReference>
<feature type="domain" description="Calcineurin-like phosphoesterase" evidence="2">
    <location>
        <begin position="303"/>
        <end position="474"/>
    </location>
</feature>
<dbReference type="CDD" id="cd07383">
    <property type="entry name" value="MPP_Dcr2"/>
    <property type="match status" value="1"/>
</dbReference>
<keyword evidence="1" id="KW-0812">Transmembrane</keyword>
<dbReference type="EMBL" id="KZ301983">
    <property type="protein sequence ID" value="PFH51912.1"/>
    <property type="molecule type" value="Genomic_DNA"/>
</dbReference>
<dbReference type="InterPro" id="IPR029052">
    <property type="entry name" value="Metallo-depent_PP-like"/>
</dbReference>
<evidence type="ECO:0000259" key="2">
    <source>
        <dbReference type="Pfam" id="PF00149"/>
    </source>
</evidence>
<keyword evidence="4" id="KW-1185">Reference proteome</keyword>
<dbReference type="Proteomes" id="UP000242287">
    <property type="component" value="Unassembled WGS sequence"/>
</dbReference>
<keyword evidence="1" id="KW-1133">Transmembrane helix</keyword>
<dbReference type="GO" id="GO:0005737">
    <property type="term" value="C:cytoplasm"/>
    <property type="evidence" value="ECO:0007669"/>
    <property type="project" value="TreeGrafter"/>
</dbReference>
<feature type="transmembrane region" description="Helical" evidence="1">
    <location>
        <begin position="12"/>
        <end position="37"/>
    </location>
</feature>
<keyword evidence="1" id="KW-0472">Membrane</keyword>
<dbReference type="GO" id="GO:0004721">
    <property type="term" value="F:phosphoprotein phosphatase activity"/>
    <property type="evidence" value="ECO:0007669"/>
    <property type="project" value="TreeGrafter"/>
</dbReference>
<sequence length="669" mass="75386">MPDFSCFRFCRALRSLCAPITAIICFSVLLTHIFILYQPTFGPGIVQRLGWQSWDIIIISDTPAVSDPHKDITNSTTDHSPGGHDNAVDWWNVTQPADVVDTTSLPLDVWAPLLPHDTGLSEITVTHCLADPELFGEVCAPPSTPEQDAIKGTWVRVPRNLNLEGGYMSGYLEIYYRRTRRQDINLVTDLKILHEEQEPSPRDDWHRIETSLHTGIFGAPPLFLWYKLGKTAAEFNTKEEKSNLITELDLLYGDDIPWYGFVRLEPPTLPTTSQIDSTWITYRRGVKIPPRAPPLHFSHTGQFKVLQIADLHYSVSQGVCRDTNREPCENSDNLTSTLLMHVLDQEKPDLVVFTGDQLNGQGTSWDPKSVLAKFARAATDRNIPWAAVFGNHDDENGASREEQLALMKALPYSLVERGPKDIHGVGNYVLKVLSADASKTHLLTLYFLDSGGYSRGYWNWWGIFQATAYDWIRQSQINWFLQESGKFAHSRPFHPDTGKDFGSIWGRQSDQVTPDMRKLAKPNALMFFHIPLPEAYNKADVDPRTRKPLDVGLHDLEGPGNAKTNEGFFEKGILQAMESDRRNAGPATEVKVVANGHCHITENCRRVQGVWMCFGGGGSYSGYGRIGFDRRFRVYEISDYGETIRTYKRTEKDEVIDEMILAGRGAAAL</sequence>
<dbReference type="Pfam" id="PF00149">
    <property type="entry name" value="Metallophos"/>
    <property type="match status" value="1"/>
</dbReference>
<dbReference type="InterPro" id="IPR004843">
    <property type="entry name" value="Calcineurin-like_PHP"/>
</dbReference>
<dbReference type="SUPFAM" id="SSF56300">
    <property type="entry name" value="Metallo-dependent phosphatases"/>
    <property type="match status" value="1"/>
</dbReference>
<dbReference type="PANTHER" id="PTHR32440:SF0">
    <property type="entry name" value="PHOSPHATASE DCR2-RELATED"/>
    <property type="match status" value="1"/>
</dbReference>
<dbReference type="AlphaFoldDB" id="A0A2A9NW41"/>
<evidence type="ECO:0000256" key="1">
    <source>
        <dbReference type="SAM" id="Phobius"/>
    </source>
</evidence>
<dbReference type="Gene3D" id="2.100.10.50">
    <property type="match status" value="1"/>
</dbReference>
<protein>
    <recommendedName>
        <fullName evidence="2">Calcineurin-like phosphoesterase domain-containing protein</fullName>
    </recommendedName>
</protein>
<dbReference type="OrthoDB" id="783096at2759"/>
<evidence type="ECO:0000313" key="4">
    <source>
        <dbReference type="Proteomes" id="UP000242287"/>
    </source>
</evidence>
<organism evidence="3 4">
    <name type="scientific">Amanita thiersii Skay4041</name>
    <dbReference type="NCBI Taxonomy" id="703135"/>
    <lineage>
        <taxon>Eukaryota</taxon>
        <taxon>Fungi</taxon>
        <taxon>Dikarya</taxon>
        <taxon>Basidiomycota</taxon>
        <taxon>Agaricomycotina</taxon>
        <taxon>Agaricomycetes</taxon>
        <taxon>Agaricomycetidae</taxon>
        <taxon>Agaricales</taxon>
        <taxon>Pluteineae</taxon>
        <taxon>Amanitaceae</taxon>
        <taxon>Amanita</taxon>
    </lineage>
</organism>
<gene>
    <name evidence="3" type="ORF">AMATHDRAFT_141299</name>
</gene>
<reference evidence="3 4" key="1">
    <citation type="submission" date="2014-02" db="EMBL/GenBank/DDBJ databases">
        <title>Transposable element dynamics among asymbiotic and ectomycorrhizal Amanita fungi.</title>
        <authorList>
            <consortium name="DOE Joint Genome Institute"/>
            <person name="Hess J."/>
            <person name="Skrede I."/>
            <person name="Wolfe B."/>
            <person name="LaButti K."/>
            <person name="Ohm R.A."/>
            <person name="Grigoriev I.V."/>
            <person name="Pringle A."/>
        </authorList>
    </citation>
    <scope>NUCLEOTIDE SEQUENCE [LARGE SCALE GENOMIC DNA]</scope>
    <source>
        <strain evidence="3 4">SKay4041</strain>
    </source>
</reference>
<accession>A0A2A9NW41</accession>
<dbReference type="PANTHER" id="PTHR32440">
    <property type="entry name" value="PHOSPHATASE DCR2-RELATED-RELATED"/>
    <property type="match status" value="1"/>
</dbReference>
<dbReference type="STRING" id="703135.A0A2A9NW41"/>
<proteinExistence type="predicted"/>
<name>A0A2A9NW41_9AGAR</name>